<gene>
    <name evidence="2" type="ORF">UFOPK1684_00610</name>
</gene>
<dbReference type="InterPro" id="IPR006442">
    <property type="entry name" value="Antitoxin_Phd/YefM"/>
</dbReference>
<organism evidence="2">
    <name type="scientific">freshwater metagenome</name>
    <dbReference type="NCBI Taxonomy" id="449393"/>
    <lineage>
        <taxon>unclassified sequences</taxon>
        <taxon>metagenomes</taxon>
        <taxon>ecological metagenomes</taxon>
    </lineage>
</organism>
<dbReference type="InterPro" id="IPR036165">
    <property type="entry name" value="YefM-like_sf"/>
</dbReference>
<dbReference type="NCBIfam" id="TIGR01552">
    <property type="entry name" value="phd_fam"/>
    <property type="match status" value="1"/>
</dbReference>
<accession>A0A6J6E1R5</accession>
<dbReference type="AlphaFoldDB" id="A0A6J6E1R5"/>
<dbReference type="EMBL" id="CAEZTM010000021">
    <property type="protein sequence ID" value="CAB4569314.1"/>
    <property type="molecule type" value="Genomic_DNA"/>
</dbReference>
<protein>
    <submittedName>
        <fullName evidence="2">Unannotated protein</fullName>
    </submittedName>
</protein>
<sequence>MPMTHIVNMHDAKSNLSKLVFQAHEGDEIIIARAGKPVAKIVPYEAPARKGIFGALKDVIPEITDEQWEASDRDMAKLWKL</sequence>
<evidence type="ECO:0000256" key="1">
    <source>
        <dbReference type="ARBA" id="ARBA00009981"/>
    </source>
</evidence>
<reference evidence="2" key="1">
    <citation type="submission" date="2020-05" db="EMBL/GenBank/DDBJ databases">
        <authorList>
            <person name="Chiriac C."/>
            <person name="Salcher M."/>
            <person name="Ghai R."/>
            <person name="Kavagutti S V."/>
        </authorList>
    </citation>
    <scope>NUCLEOTIDE SEQUENCE</scope>
</reference>
<dbReference type="Pfam" id="PF02604">
    <property type="entry name" value="PhdYeFM_antitox"/>
    <property type="match status" value="1"/>
</dbReference>
<dbReference type="Gene3D" id="3.40.1620.10">
    <property type="entry name" value="YefM-like domain"/>
    <property type="match status" value="1"/>
</dbReference>
<evidence type="ECO:0000313" key="2">
    <source>
        <dbReference type="EMBL" id="CAB4569314.1"/>
    </source>
</evidence>
<dbReference type="SUPFAM" id="SSF143120">
    <property type="entry name" value="YefM-like"/>
    <property type="match status" value="1"/>
</dbReference>
<proteinExistence type="inferred from homology"/>
<name>A0A6J6E1R5_9ZZZZ</name>
<comment type="similarity">
    <text evidence="1">Belongs to the phD/YefM antitoxin family.</text>
</comment>